<organism evidence="1 2">
    <name type="scientific">Xanthomonas euvesicatoria</name>
    <dbReference type="NCBI Taxonomy" id="456327"/>
    <lineage>
        <taxon>Bacteria</taxon>
        <taxon>Pseudomonadati</taxon>
        <taxon>Pseudomonadota</taxon>
        <taxon>Gammaproteobacteria</taxon>
        <taxon>Lysobacterales</taxon>
        <taxon>Lysobacteraceae</taxon>
        <taxon>Xanthomonas</taxon>
    </lineage>
</organism>
<accession>A0AAX4FL00</accession>
<protein>
    <submittedName>
        <fullName evidence="1">Uncharacterized protein</fullName>
    </submittedName>
</protein>
<sequence length="279" mass="30231">MPIAEVFDLIGKGNEGYGRAIGIEAAIGAVDTYEHNRSNQGINYSPLVVLNAVEQTNQATRDIAGCIRTWFTDDKLARFAGELCDVVGDLHDNVWSHAKSTGVSMAQKWSQPSVSDSVFEFALADGGMGFVKELQRSGVAARESIESAKDAIAWCVVRGNSSKIRVEDPWEQRLPDDHMGNPMGSIAKVRGHGNHHLGLGLAKLVELVEKFKGELWLASGDAMMTIDRNGLRKYQSLPFQWAGVILSCRFSVSRVEAIASADVAAGDELDALLDSLIEG</sequence>
<dbReference type="EMBL" id="CP137539">
    <property type="protein sequence ID" value="WOP57186.1"/>
    <property type="molecule type" value="Genomic_DNA"/>
</dbReference>
<reference evidence="1" key="1">
    <citation type="submission" date="2023-10" db="EMBL/GenBank/DDBJ databases">
        <title>Comparative Genomic Analysis of Tomato Bacterial Spot Xanthomonads Reveals A New Lineage of Xanthomonas euvesicatoria.</title>
        <authorList>
            <person name="Huang C.-J."/>
            <person name="Wu T.-L."/>
            <person name="Wu Y.-L."/>
            <person name="Wang R.-S."/>
            <person name="Lin Y.-C."/>
        </authorList>
    </citation>
    <scope>NUCLEOTIDE SEQUENCE</scope>
    <source>
        <strain evidence="1">T0319-01</strain>
    </source>
</reference>
<dbReference type="Proteomes" id="UP001304429">
    <property type="component" value="Chromosome"/>
</dbReference>
<evidence type="ECO:0000313" key="2">
    <source>
        <dbReference type="Proteomes" id="UP001304429"/>
    </source>
</evidence>
<evidence type="ECO:0000313" key="1">
    <source>
        <dbReference type="EMBL" id="WOP57186.1"/>
    </source>
</evidence>
<proteinExistence type="predicted"/>
<name>A0AAX4FL00_XANEU</name>
<dbReference type="RefSeq" id="WP_109292112.1">
    <property type="nucleotide sequence ID" value="NZ_CP137539.1"/>
</dbReference>
<gene>
    <name evidence="1" type="ORF">R5577_03085</name>
</gene>
<dbReference type="AlphaFoldDB" id="A0AAX4FL00"/>